<protein>
    <submittedName>
        <fullName evidence="1">Uncharacterized protein</fullName>
    </submittedName>
</protein>
<accession>A0ABX8BDZ5</accession>
<name>A0ABX8BDZ5_9BACT</name>
<evidence type="ECO:0000313" key="1">
    <source>
        <dbReference type="EMBL" id="QUW03868.1"/>
    </source>
</evidence>
<dbReference type="Proteomes" id="UP000676506">
    <property type="component" value="Chromosome 1"/>
</dbReference>
<evidence type="ECO:0000313" key="2">
    <source>
        <dbReference type="Proteomes" id="UP000676506"/>
    </source>
</evidence>
<keyword evidence="2" id="KW-1185">Reference proteome</keyword>
<dbReference type="EMBL" id="CP072648">
    <property type="protein sequence ID" value="QUW03868.1"/>
    <property type="molecule type" value="Genomic_DNA"/>
</dbReference>
<proteinExistence type="predicted"/>
<sequence>MIKVENRATYKTKLNLEELVQTTFAALPRNHTAGVTRVVFVDRILDRNVPADKRDKLPLLYHPKTPVSGAWFEIALGPLTDQKGWWQRFVARRTLRVNLTHTLLALMGQHYHLNFSHGRKKTEYEPAIREYIRKGLEALREQDNSFRMRLMRPLLPYLDRFARWLARQQRKALQARAKRAK</sequence>
<dbReference type="RefSeq" id="WP_211429758.1">
    <property type="nucleotide sequence ID" value="NZ_CP072648.1"/>
</dbReference>
<reference evidence="1 2" key="1">
    <citation type="submission" date="2021-03" db="EMBL/GenBank/DDBJ databases">
        <title>Genomic and phenotypic characterization of Chloracidobacterium isolates provides evidence for multiple species.</title>
        <authorList>
            <person name="Saini M.K."/>
            <person name="Costas A.M.G."/>
            <person name="Tank M."/>
            <person name="Bryant D.A."/>
        </authorList>
    </citation>
    <scope>NUCLEOTIDE SEQUENCE [LARGE SCALE GENOMIC DNA]</scope>
    <source>
        <strain evidence="1 2">BV2-C</strain>
    </source>
</reference>
<organism evidence="1 2">
    <name type="scientific">Chloracidobacterium validum</name>
    <dbReference type="NCBI Taxonomy" id="2821543"/>
    <lineage>
        <taxon>Bacteria</taxon>
        <taxon>Pseudomonadati</taxon>
        <taxon>Acidobacteriota</taxon>
        <taxon>Terriglobia</taxon>
        <taxon>Terriglobales</taxon>
        <taxon>Acidobacteriaceae</taxon>
        <taxon>Chloracidobacterium</taxon>
    </lineage>
</organism>
<gene>
    <name evidence="1" type="ORF">J8C06_05425</name>
</gene>